<dbReference type="Pfam" id="PF07730">
    <property type="entry name" value="HisKA_3"/>
    <property type="match status" value="1"/>
</dbReference>
<feature type="transmembrane region" description="Helical" evidence="4">
    <location>
        <begin position="21"/>
        <end position="44"/>
    </location>
</feature>
<keyword evidence="4" id="KW-1133">Transmembrane helix</keyword>
<proteinExistence type="predicted"/>
<protein>
    <submittedName>
        <fullName evidence="6">Signal transduction histidine kinase</fullName>
    </submittedName>
</protein>
<dbReference type="GO" id="GO:0016301">
    <property type="term" value="F:kinase activity"/>
    <property type="evidence" value="ECO:0007669"/>
    <property type="project" value="UniProtKB-KW"/>
</dbReference>
<organism evidence="6 7">
    <name type="scientific">Agrilutibacter niabensis</name>
    <dbReference type="NCBI Taxonomy" id="380628"/>
    <lineage>
        <taxon>Bacteria</taxon>
        <taxon>Pseudomonadati</taxon>
        <taxon>Pseudomonadota</taxon>
        <taxon>Gammaproteobacteria</taxon>
        <taxon>Lysobacterales</taxon>
        <taxon>Lysobacteraceae</taxon>
        <taxon>Agrilutibacter</taxon>
    </lineage>
</organism>
<evidence type="ECO:0000313" key="6">
    <source>
        <dbReference type="EMBL" id="MDR7100210.1"/>
    </source>
</evidence>
<evidence type="ECO:0000256" key="4">
    <source>
        <dbReference type="SAM" id="Phobius"/>
    </source>
</evidence>
<keyword evidence="1" id="KW-0808">Transferase</keyword>
<name>A0ABU1VRV1_9GAMM</name>
<dbReference type="PANTHER" id="PTHR24421">
    <property type="entry name" value="NITRATE/NITRITE SENSOR PROTEIN NARX-RELATED"/>
    <property type="match status" value="1"/>
</dbReference>
<keyword evidence="4" id="KW-0812">Transmembrane</keyword>
<dbReference type="EMBL" id="JAVDVW010000002">
    <property type="protein sequence ID" value="MDR7100210.1"/>
    <property type="molecule type" value="Genomic_DNA"/>
</dbReference>
<feature type="transmembrane region" description="Helical" evidence="4">
    <location>
        <begin position="120"/>
        <end position="136"/>
    </location>
</feature>
<feature type="transmembrane region" description="Helical" evidence="4">
    <location>
        <begin position="148"/>
        <end position="167"/>
    </location>
</feature>
<keyword evidence="3" id="KW-0902">Two-component regulatory system</keyword>
<accession>A0ABU1VRV1</accession>
<gene>
    <name evidence="6" type="ORF">J2X04_002591</name>
</gene>
<dbReference type="SUPFAM" id="SSF55874">
    <property type="entry name" value="ATPase domain of HSP90 chaperone/DNA topoisomerase II/histidine kinase"/>
    <property type="match status" value="1"/>
</dbReference>
<keyword evidence="2 6" id="KW-0418">Kinase</keyword>
<dbReference type="Proteomes" id="UP001267878">
    <property type="component" value="Unassembled WGS sequence"/>
</dbReference>
<sequence length="383" mass="41207">MPPSAPFYPPRGVRMRRHLLGMLHPFTVAGLFTWGAVALSLRWFKPEQQVIAWCALLLYLLALLAHGLVRDRHRRSADALLWLEAVCALALVWLDPGVGTAQVLLVIWTAQIAANWPPRGAIAAVVAADVVVYWMLRSAGYSSSPLTVVALYAGFQAFAALCAYYAVSAESARDRLALVNADLLATRALLADSARDAERLRVARELHDVAGHKLTALTLNLRALATDPAFTDRRELAVAQQLAAELLGDIRNVVQALRDSSGLDLGTALRALAAPMPRPALQLRIDDDVHINDPAVAEAVLRLVQEAMTNSARHAEAGIVWVALARAGNRLSVKVEDDGYVRGTIREGNGLSGMRERLAAAGGTLALSTTARGALRIEASLPL</sequence>
<evidence type="ECO:0000256" key="1">
    <source>
        <dbReference type="ARBA" id="ARBA00022679"/>
    </source>
</evidence>
<dbReference type="Gene3D" id="1.20.5.1930">
    <property type="match status" value="1"/>
</dbReference>
<reference evidence="6 7" key="1">
    <citation type="submission" date="2023-07" db="EMBL/GenBank/DDBJ databases">
        <title>Sorghum-associated microbial communities from plants grown in Nebraska, USA.</title>
        <authorList>
            <person name="Schachtman D."/>
        </authorList>
    </citation>
    <scope>NUCLEOTIDE SEQUENCE [LARGE SCALE GENOMIC DNA]</scope>
    <source>
        <strain evidence="6 7">BE187</strain>
    </source>
</reference>
<feature type="transmembrane region" description="Helical" evidence="4">
    <location>
        <begin position="81"/>
        <end position="108"/>
    </location>
</feature>
<feature type="transmembrane region" description="Helical" evidence="4">
    <location>
        <begin position="50"/>
        <end position="69"/>
    </location>
</feature>
<dbReference type="Gene3D" id="3.30.565.10">
    <property type="entry name" value="Histidine kinase-like ATPase, C-terminal domain"/>
    <property type="match status" value="1"/>
</dbReference>
<keyword evidence="7" id="KW-1185">Reference proteome</keyword>
<dbReference type="InterPro" id="IPR036890">
    <property type="entry name" value="HATPase_C_sf"/>
</dbReference>
<evidence type="ECO:0000256" key="2">
    <source>
        <dbReference type="ARBA" id="ARBA00022777"/>
    </source>
</evidence>
<dbReference type="CDD" id="cd16917">
    <property type="entry name" value="HATPase_UhpB-NarQ-NarX-like"/>
    <property type="match status" value="1"/>
</dbReference>
<evidence type="ECO:0000313" key="7">
    <source>
        <dbReference type="Proteomes" id="UP001267878"/>
    </source>
</evidence>
<evidence type="ECO:0000256" key="3">
    <source>
        <dbReference type="ARBA" id="ARBA00023012"/>
    </source>
</evidence>
<keyword evidence="4" id="KW-0472">Membrane</keyword>
<comment type="caution">
    <text evidence="6">The sequence shown here is derived from an EMBL/GenBank/DDBJ whole genome shotgun (WGS) entry which is preliminary data.</text>
</comment>
<dbReference type="InterPro" id="IPR011712">
    <property type="entry name" value="Sig_transdc_His_kin_sub3_dim/P"/>
</dbReference>
<dbReference type="PANTHER" id="PTHR24421:SF59">
    <property type="entry name" value="OXYGEN SENSOR HISTIDINE KINASE NREB"/>
    <property type="match status" value="1"/>
</dbReference>
<evidence type="ECO:0000259" key="5">
    <source>
        <dbReference type="Pfam" id="PF07730"/>
    </source>
</evidence>
<dbReference type="InterPro" id="IPR050482">
    <property type="entry name" value="Sensor_HK_TwoCompSys"/>
</dbReference>
<feature type="domain" description="Signal transduction histidine kinase subgroup 3 dimerisation and phosphoacceptor" evidence="5">
    <location>
        <begin position="198"/>
        <end position="260"/>
    </location>
</feature>